<keyword evidence="6 12" id="KW-0460">Magnesium</keyword>
<dbReference type="InterPro" id="IPR028629">
    <property type="entry name" value="Cas9"/>
</dbReference>
<dbReference type="InterPro" id="IPR040619">
    <property type="entry name" value="Cas9_alpha-helical_lobe"/>
</dbReference>
<evidence type="ECO:0000256" key="10">
    <source>
        <dbReference type="ARBA" id="ARBA00023211"/>
    </source>
</evidence>
<dbReference type="STRING" id="626522.GCWU000325_01391"/>
<dbReference type="Pfam" id="PF13395">
    <property type="entry name" value="HNH_4"/>
    <property type="match status" value="1"/>
</dbReference>
<evidence type="ECO:0000256" key="7">
    <source>
        <dbReference type="ARBA" id="ARBA00022884"/>
    </source>
</evidence>
<comment type="subunit">
    <text evidence="11 12">Monomer. Binds crRNA and tracrRNA.</text>
</comment>
<dbReference type="GO" id="GO:0003677">
    <property type="term" value="F:DNA binding"/>
    <property type="evidence" value="ECO:0007669"/>
    <property type="project" value="UniProtKB-UniRule"/>
</dbReference>
<dbReference type="EC" id="3.1.-.-" evidence="12"/>
<feature type="binding site" evidence="12">
    <location>
        <position position="25"/>
    </location>
    <ligand>
        <name>Mg(2+)</name>
        <dbReference type="ChEBI" id="CHEBI:18420"/>
        <label>1</label>
    </ligand>
</feature>
<dbReference type="InterPro" id="IPR041383">
    <property type="entry name" value="RuvC_III"/>
</dbReference>
<feature type="binding site" evidence="12">
    <location>
        <position position="875"/>
    </location>
    <ligand>
        <name>Mg(2+)</name>
        <dbReference type="ChEBI" id="CHEBI:18420"/>
        <label>2</label>
    </ligand>
</feature>
<dbReference type="NCBIfam" id="TIGR01865">
    <property type="entry name" value="cas_Csn1"/>
    <property type="match status" value="1"/>
</dbReference>
<reference evidence="14" key="1">
    <citation type="submission" date="2009-09" db="EMBL/GenBank/DDBJ databases">
        <authorList>
            <person name="Weinstock G."/>
            <person name="Sodergren E."/>
            <person name="Clifton S."/>
            <person name="Fulton L."/>
            <person name="Fulton B."/>
            <person name="Courtney L."/>
            <person name="Fronick C."/>
            <person name="Harrison M."/>
            <person name="Strong C."/>
            <person name="Farmer C."/>
            <person name="Delahaunty K."/>
            <person name="Markovic C."/>
            <person name="Hall O."/>
            <person name="Minx P."/>
            <person name="Tomlinson C."/>
            <person name="Mitreva M."/>
            <person name="Nelson J."/>
            <person name="Hou S."/>
            <person name="Wollam A."/>
            <person name="Pepin K.H."/>
            <person name="Johnson M."/>
            <person name="Bhonagiri V."/>
            <person name="Nash W.E."/>
            <person name="Warren W."/>
            <person name="Chinwalla A."/>
            <person name="Mardis E.R."/>
            <person name="Wilson R.K."/>
        </authorList>
    </citation>
    <scope>NUCLEOTIDE SEQUENCE [LARGE SCALE GENOMIC DNA]</scope>
    <source>
        <strain evidence="14">ATCC 51259</strain>
    </source>
</reference>
<feature type="active site" description="Proton acceptor for HNH nuclease domain" evidence="12">
    <location>
        <position position="703"/>
    </location>
</feature>
<evidence type="ECO:0000256" key="5">
    <source>
        <dbReference type="ARBA" id="ARBA00022801"/>
    </source>
</evidence>
<dbReference type="InterPro" id="IPR003615">
    <property type="entry name" value="HNH_nuc"/>
</dbReference>
<dbReference type="Gene3D" id="3.30.420.10">
    <property type="entry name" value="Ribonuclease H-like superfamily/Ribonuclease H"/>
    <property type="match status" value="1"/>
</dbReference>
<keyword evidence="10" id="KW-0464">Manganese</keyword>
<evidence type="ECO:0000256" key="1">
    <source>
        <dbReference type="ARBA" id="ARBA00001946"/>
    </source>
</evidence>
<dbReference type="EMBL" id="ACIJ02000018">
    <property type="protein sequence ID" value="EEX71853.1"/>
    <property type="molecule type" value="Genomic_DNA"/>
</dbReference>
<keyword evidence="15" id="KW-1185">Reference proteome</keyword>
<dbReference type="Pfam" id="PF18541">
    <property type="entry name" value="RuvC_III"/>
    <property type="match status" value="1"/>
</dbReference>
<gene>
    <name evidence="14" type="primary">csn1</name>
    <name evidence="12" type="synonym">cas9</name>
    <name evidence="14" type="ORF">GCWU000325_01391</name>
</gene>
<evidence type="ECO:0000256" key="6">
    <source>
        <dbReference type="ARBA" id="ARBA00022842"/>
    </source>
</evidence>
<organism evidence="14 15">
    <name type="scientific">Alloprevotella tannerae ATCC 51259</name>
    <dbReference type="NCBI Taxonomy" id="626522"/>
    <lineage>
        <taxon>Bacteria</taxon>
        <taxon>Pseudomonadati</taxon>
        <taxon>Bacteroidota</taxon>
        <taxon>Bacteroidia</taxon>
        <taxon>Bacteroidales</taxon>
        <taxon>Prevotellaceae</taxon>
        <taxon>Alloprevotella</taxon>
    </lineage>
</organism>
<dbReference type="HOGENOM" id="CLU_007514_0_0_10"/>
<keyword evidence="2 12" id="KW-0540">Nuclease</keyword>
<evidence type="ECO:0000259" key="13">
    <source>
        <dbReference type="PROSITE" id="PS51749"/>
    </source>
</evidence>
<feature type="binding site" evidence="12">
    <location>
        <position position="620"/>
    </location>
    <ligand>
        <name>Mg(2+)</name>
        <dbReference type="ChEBI" id="CHEBI:18420"/>
        <label>2</label>
    </ligand>
</feature>
<sequence>MPNFWSIFTENLQTYLMKTRILGLDTGTNSLGWAVVDRDENNQYTPICRGDLIFTEGVKQEKGIEFSLAAERTSYRASRRHYFRRRLRKVEVLKVLVKHKLCPPLSDEALNRWHTKKEYPLDEDFILWQRTNEADNKNPYHDRHICLHRKLNLKDSQTDRYTLGRALYHLTQRRGFLSNRLDQNEEAEETGKVKSAISELSKEMKEAGCEFLGDYFYLLYRTEGNRVRIRSRYTDREKHYLQEFKEICRVQELDEDLAKALEKTIFFQRPLKSQRQGVGKCTMEKGHSRCAVSHPLYEEYRLLCYLNNIRIKTPSDDRLRPLNAEEREKITPLFYKEKNFDFEKIAKKLAGKTPFGWIRDAEDWPYQFNYRMTQEAPACPTTAQLIKVFGEDWKAALAETYTMSAKQDGTLKTEDEICTDIWNVLYSFSSKEKLKEFGLKKLQLDEVQAKAFSEIRLTRDFASLSLKAIRKILFFLRTGEDYSKAIFLANIPTIVGEEIWNDIERRSRLLYKVDLALRPQEERDAEEHRTIAERIKAAVAAEVPDAPIDLLYHPSMIEAYPDAKRNERFDCYQLGSPKTNAVRNPMAMRSLHMVRKVINHLLRKHIIDEKTEIHIEYARELNDANKRQAIADWQRELSKRHTAYAQNIRQLYKAETGLVIEPTKADILKYQLWEEQQHVCLYTGKKIGIADFLGANPKFDIEHTIPRSRGGDSTQENLTLCESKFNRDIKRDKLPTELANYEEILARIEHWKKQCYALKLKRDGIRTHSGLEKSIKDSRIRRRHLVGLEYGYLKGKYDRFTMKEVPEGFSRRQGAGIGLISKYAGLFLKSLFKDPKNPNRSNVYVVKGAITAEFRKLWGLQQADEAKSRENHTHHCIDAYTIACIGPCEYAALAAYYRSDEEFKYGRRREKPQFEKPWPTFTEDLLKLQEELLIVHQTTDKLGKRDRRKVKTPRGKFLTGGDSARGRLHQETYYGAINYDGNIKYVVRKPLDSLTEKDLDKIVDETVMGIVKGAVEAKGSLKEALADGIYMNKEKGILIKRVRIFSDVSEPINLKQLRDVSTKEYKRHIHLRKDENYLFAIYEGIDKKKNKKQTETATVDYLDAAKFYKDSKRRDKANSLVGDYSKKNKLPLKCILKKRQMVLFYEHSPEEIRFKDKKDLSRRLYIVTSIAKDGRVKFLHHQAATATGIQSSPSPFTNDGEHQPYYRLSASNIKVLVAGIDFDINILGEITPKL</sequence>
<dbReference type="InterPro" id="IPR036397">
    <property type="entry name" value="RNaseH_sf"/>
</dbReference>
<dbReference type="GO" id="GO:0016787">
    <property type="term" value="F:hydrolase activity"/>
    <property type="evidence" value="ECO:0007669"/>
    <property type="project" value="UniProtKB-KW"/>
</dbReference>
<dbReference type="InterPro" id="IPR033114">
    <property type="entry name" value="HNH_CAS9"/>
</dbReference>
<evidence type="ECO:0000256" key="8">
    <source>
        <dbReference type="ARBA" id="ARBA00023118"/>
    </source>
</evidence>
<keyword evidence="4 12" id="KW-0255">Endonuclease</keyword>
<evidence type="ECO:0000256" key="9">
    <source>
        <dbReference type="ARBA" id="ARBA00023125"/>
    </source>
</evidence>
<keyword evidence="3 12" id="KW-0479">Metal-binding</keyword>
<feature type="binding site" evidence="12">
    <location>
        <position position="620"/>
    </location>
    <ligand>
        <name>Mg(2+)</name>
        <dbReference type="ChEBI" id="CHEBI:18420"/>
        <label>1</label>
    </ligand>
</feature>
<feature type="binding site" evidence="12">
    <location>
        <position position="25"/>
    </location>
    <ligand>
        <name>Mg(2+)</name>
        <dbReference type="ChEBI" id="CHEBI:18420"/>
        <label>2</label>
    </ligand>
</feature>
<dbReference type="GO" id="GO:0003723">
    <property type="term" value="F:RNA binding"/>
    <property type="evidence" value="ECO:0007669"/>
    <property type="project" value="UniProtKB-UniRule"/>
</dbReference>
<keyword evidence="5 12" id="KW-0378">Hydrolase</keyword>
<proteinExistence type="inferred from homology"/>
<dbReference type="AlphaFoldDB" id="C9LGP5"/>
<dbReference type="GO" id="GO:0004519">
    <property type="term" value="F:endonuclease activity"/>
    <property type="evidence" value="ECO:0007669"/>
    <property type="project" value="UniProtKB-UniRule"/>
</dbReference>
<feature type="active site" description="For RuvC-like nuclease domain" evidence="12">
    <location>
        <position position="25"/>
    </location>
</feature>
<keyword evidence="9 12" id="KW-0238">DNA-binding</keyword>
<dbReference type="GO" id="GO:0051607">
    <property type="term" value="P:defense response to virus"/>
    <property type="evidence" value="ECO:0007669"/>
    <property type="project" value="UniProtKB-UniRule"/>
</dbReference>
<comment type="function">
    <text evidence="12">CRISPR (clustered regularly interspaced short palindromic repeat) is an adaptive immune system that provides protection against mobile genetic elements (viruses, transposable elements and conjugative plasmids). CRISPR clusters contain spacers, sequences complementary to antecedent mobile elements, and target invading nucleic acids. CRISPR clusters are transcribed and processed into CRISPR RNA (crRNA). In type II CRISPR systems correct processing of pre-crRNA requires a trans-encoded small RNA (tracrRNA), endogenous ribonuclease 3 (rnc) and this protein. The tracrRNA serves as a guide for ribonuclease 3-aided processing of pre-crRNA. Subsequently Cas9/crRNA/tracrRNA endonucleolytically cleaves linear or circular dsDNA target complementary to the spacer; Cas9 is inactive in the absence of the 2 guide RNAs (gRNA). Cas9 recognizes the protospacer adjacent motif (PAM) in the CRISPR repeat sequences to help distinguish self versus nonself, as targets within the bacterial CRISPR locus do not have PAMs. PAM recognition is also required for catalytic activity.</text>
</comment>
<feature type="domain" description="HNH Cas9-type" evidence="13">
    <location>
        <begin position="626"/>
        <end position="785"/>
    </location>
</feature>
<evidence type="ECO:0000256" key="3">
    <source>
        <dbReference type="ARBA" id="ARBA00022723"/>
    </source>
</evidence>
<keyword evidence="8 12" id="KW-0051">Antiviral defense</keyword>
<dbReference type="Pfam" id="PF18470">
    <property type="entry name" value="Cas9_a"/>
    <property type="match status" value="1"/>
</dbReference>
<dbReference type="GO" id="GO:0046872">
    <property type="term" value="F:metal ion binding"/>
    <property type="evidence" value="ECO:0007669"/>
    <property type="project" value="UniProtKB-UniRule"/>
</dbReference>
<dbReference type="PROSITE" id="PS51749">
    <property type="entry name" value="HNH_CAS9"/>
    <property type="match status" value="1"/>
</dbReference>
<comment type="cofactor">
    <cofactor evidence="1 12">
        <name>Mg(2+)</name>
        <dbReference type="ChEBI" id="CHEBI:18420"/>
    </cofactor>
</comment>
<comment type="domain">
    <text evidence="12">Has 2 endonuclease domains. The discontinuous RuvC-like domain cleaves the target DNA noncomplementary to crRNA while the HNH nuclease domain cleaves the target DNA complementary to crRNA.</text>
</comment>
<accession>C9LGP5</accession>
<evidence type="ECO:0000313" key="15">
    <source>
        <dbReference type="Proteomes" id="UP000003460"/>
    </source>
</evidence>
<evidence type="ECO:0000256" key="11">
    <source>
        <dbReference type="ARBA" id="ARBA00046380"/>
    </source>
</evidence>
<evidence type="ECO:0000313" key="14">
    <source>
        <dbReference type="EMBL" id="EEX71853.1"/>
    </source>
</evidence>
<comment type="similarity">
    <text evidence="12">Belongs to the CRISPR-associated Cas9 family.</text>
</comment>
<dbReference type="Gene3D" id="1.10.30.50">
    <property type="match status" value="1"/>
</dbReference>
<dbReference type="HAMAP" id="MF_01480">
    <property type="entry name" value="Cas9"/>
    <property type="match status" value="1"/>
</dbReference>
<protein>
    <recommendedName>
        <fullName evidence="12">CRISPR-associated endonuclease Cas9</fullName>
        <ecNumber evidence="12">3.1.-.-</ecNumber>
    </recommendedName>
</protein>
<dbReference type="eggNOG" id="COG3513">
    <property type="taxonomic scope" value="Bacteria"/>
</dbReference>
<evidence type="ECO:0000256" key="2">
    <source>
        <dbReference type="ARBA" id="ARBA00022722"/>
    </source>
</evidence>
<feature type="binding site" evidence="12">
    <location>
        <position position="616"/>
    </location>
    <ligand>
        <name>Mg(2+)</name>
        <dbReference type="ChEBI" id="CHEBI:18420"/>
        <label>1</label>
    </ligand>
</feature>
<dbReference type="GO" id="GO:0043571">
    <property type="term" value="P:maintenance of CRISPR repeat elements"/>
    <property type="evidence" value="ECO:0007669"/>
    <property type="project" value="UniProtKB-UniRule"/>
</dbReference>
<keyword evidence="7 12" id="KW-0694">RNA-binding</keyword>
<evidence type="ECO:0000256" key="12">
    <source>
        <dbReference type="HAMAP-Rule" id="MF_01480"/>
    </source>
</evidence>
<dbReference type="Proteomes" id="UP000003460">
    <property type="component" value="Unassembled WGS sequence"/>
</dbReference>
<comment type="caution">
    <text evidence="14">The sequence shown here is derived from an EMBL/GenBank/DDBJ whole genome shotgun (WGS) entry which is preliminary data.</text>
</comment>
<evidence type="ECO:0000256" key="4">
    <source>
        <dbReference type="ARBA" id="ARBA00022759"/>
    </source>
</evidence>
<name>C9LGP5_9BACT</name>